<dbReference type="EMBL" id="JBHEZX010000001">
    <property type="protein sequence ID" value="MFC1408012.1"/>
    <property type="molecule type" value="Genomic_DNA"/>
</dbReference>
<accession>A0ABV6V2R7</accession>
<reference evidence="2 3" key="1">
    <citation type="submission" date="2024-09" db="EMBL/GenBank/DDBJ databases">
        <authorList>
            <person name="Lee S.D."/>
        </authorList>
    </citation>
    <scope>NUCLEOTIDE SEQUENCE [LARGE SCALE GENOMIC DNA]</scope>
    <source>
        <strain evidence="2 3">N1-1</strain>
    </source>
</reference>
<organism evidence="2 3">
    <name type="scientific">Streptacidiphilus alkalitolerans</name>
    <dbReference type="NCBI Taxonomy" id="3342712"/>
    <lineage>
        <taxon>Bacteria</taxon>
        <taxon>Bacillati</taxon>
        <taxon>Actinomycetota</taxon>
        <taxon>Actinomycetes</taxon>
        <taxon>Kitasatosporales</taxon>
        <taxon>Streptomycetaceae</taxon>
        <taxon>Streptacidiphilus</taxon>
    </lineage>
</organism>
<keyword evidence="3" id="KW-1185">Reference proteome</keyword>
<name>A0ABV6V2R7_9ACTN</name>
<dbReference type="RefSeq" id="WP_380501447.1">
    <property type="nucleotide sequence ID" value="NZ_JBHEZX010000001.1"/>
</dbReference>
<sequence>MTFDPDELGRSKQDLAESLRELRKRAGLTGEGLARLCHVSQSKISKIETGRVTPNLTDVECILRAVGAPAELVGEITALARLASTEWQDKRSSWRRGIERRQAELAALEAGATRLRYFLPAMITGLLATPEYIRASLAHAPGGIAGTVARKIERQAILYDEGKHFTFILSEQAVKWPMLPARVMAVQVDRLVSLSHLPNIELGVIPYGAFSTRGPMNTFTVYDERLATAETFTGRLVFQDARDVRQHLEIFALFETVTVFGDAARESLGEWARTYRE</sequence>
<protein>
    <submittedName>
        <fullName evidence="2">Helix-turn-helix domain-containing protein</fullName>
    </submittedName>
</protein>
<dbReference type="Pfam" id="PF19054">
    <property type="entry name" value="DUF5753"/>
    <property type="match status" value="1"/>
</dbReference>
<dbReference type="InterPro" id="IPR010982">
    <property type="entry name" value="Lambda_DNA-bd_dom_sf"/>
</dbReference>
<feature type="domain" description="HTH cro/C1-type" evidence="1">
    <location>
        <begin position="19"/>
        <end position="72"/>
    </location>
</feature>
<dbReference type="SMART" id="SM00530">
    <property type="entry name" value="HTH_XRE"/>
    <property type="match status" value="1"/>
</dbReference>
<proteinExistence type="predicted"/>
<dbReference type="PROSITE" id="PS50943">
    <property type="entry name" value="HTH_CROC1"/>
    <property type="match status" value="1"/>
</dbReference>
<comment type="caution">
    <text evidence="2">The sequence shown here is derived from an EMBL/GenBank/DDBJ whole genome shotgun (WGS) entry which is preliminary data.</text>
</comment>
<dbReference type="Pfam" id="PF13560">
    <property type="entry name" value="HTH_31"/>
    <property type="match status" value="1"/>
</dbReference>
<dbReference type="SUPFAM" id="SSF47413">
    <property type="entry name" value="lambda repressor-like DNA-binding domains"/>
    <property type="match status" value="1"/>
</dbReference>
<dbReference type="Proteomes" id="UP001592582">
    <property type="component" value="Unassembled WGS sequence"/>
</dbReference>
<dbReference type="InterPro" id="IPR001387">
    <property type="entry name" value="Cro/C1-type_HTH"/>
</dbReference>
<dbReference type="Gene3D" id="1.10.260.40">
    <property type="entry name" value="lambda repressor-like DNA-binding domains"/>
    <property type="match status" value="1"/>
</dbReference>
<dbReference type="CDD" id="cd00093">
    <property type="entry name" value="HTH_XRE"/>
    <property type="match status" value="1"/>
</dbReference>
<evidence type="ECO:0000259" key="1">
    <source>
        <dbReference type="PROSITE" id="PS50943"/>
    </source>
</evidence>
<evidence type="ECO:0000313" key="2">
    <source>
        <dbReference type="EMBL" id="MFC1408012.1"/>
    </source>
</evidence>
<evidence type="ECO:0000313" key="3">
    <source>
        <dbReference type="Proteomes" id="UP001592582"/>
    </source>
</evidence>
<gene>
    <name evidence="2" type="ORF">ACEZDG_01820</name>
</gene>
<dbReference type="InterPro" id="IPR043917">
    <property type="entry name" value="DUF5753"/>
</dbReference>